<dbReference type="OrthoDB" id="7449507at2"/>
<name>A0A239M339_9BACT</name>
<evidence type="ECO:0000313" key="3">
    <source>
        <dbReference type="Proteomes" id="UP000198356"/>
    </source>
</evidence>
<evidence type="ECO:0008006" key="4">
    <source>
        <dbReference type="Google" id="ProtNLM"/>
    </source>
</evidence>
<keyword evidence="3" id="KW-1185">Reference proteome</keyword>
<evidence type="ECO:0000313" key="2">
    <source>
        <dbReference type="EMBL" id="SNT37106.1"/>
    </source>
</evidence>
<dbReference type="AlphaFoldDB" id="A0A239M339"/>
<dbReference type="RefSeq" id="WP_089410062.1">
    <property type="nucleotide sequence ID" value="NZ_FZOU01000009.1"/>
</dbReference>
<dbReference type="EMBL" id="FZOU01000009">
    <property type="protein sequence ID" value="SNT37106.1"/>
    <property type="molecule type" value="Genomic_DNA"/>
</dbReference>
<evidence type="ECO:0000256" key="1">
    <source>
        <dbReference type="SAM" id="MobiDB-lite"/>
    </source>
</evidence>
<gene>
    <name evidence="2" type="ORF">SAMN05421770_10980</name>
</gene>
<feature type="region of interest" description="Disordered" evidence="1">
    <location>
        <begin position="51"/>
        <end position="70"/>
    </location>
</feature>
<organism evidence="2 3">
    <name type="scientific">Granulicella rosea</name>
    <dbReference type="NCBI Taxonomy" id="474952"/>
    <lineage>
        <taxon>Bacteria</taxon>
        <taxon>Pseudomonadati</taxon>
        <taxon>Acidobacteriota</taxon>
        <taxon>Terriglobia</taxon>
        <taxon>Terriglobales</taxon>
        <taxon>Acidobacteriaceae</taxon>
        <taxon>Granulicella</taxon>
    </lineage>
</organism>
<protein>
    <recommendedName>
        <fullName evidence="4">Stability/partitioning determinant</fullName>
    </recommendedName>
</protein>
<proteinExistence type="predicted"/>
<sequence length="118" mass="13129">MSAGKFGFTPDDPIDLEAAEEPLDLARAFQPTPITRVSPPRLAEMDRVAQAAGFTSRENTPAAPPPRRRRVVTAQPTRFLAVRAPESLYQRFVRYADKHQLTYHDAIAQLLDTAGEPE</sequence>
<reference evidence="2 3" key="1">
    <citation type="submission" date="2017-06" db="EMBL/GenBank/DDBJ databases">
        <authorList>
            <person name="Kim H.J."/>
            <person name="Triplett B.A."/>
        </authorList>
    </citation>
    <scope>NUCLEOTIDE SEQUENCE [LARGE SCALE GENOMIC DNA]</scope>
    <source>
        <strain evidence="2 3">DSM 18704</strain>
    </source>
</reference>
<accession>A0A239M339</accession>
<dbReference type="Proteomes" id="UP000198356">
    <property type="component" value="Unassembled WGS sequence"/>
</dbReference>